<dbReference type="CDD" id="cd00090">
    <property type="entry name" value="HTH_ARSR"/>
    <property type="match status" value="1"/>
</dbReference>
<accession>A0A7W3LVR8</accession>
<dbReference type="PANTHER" id="PTHR33204">
    <property type="entry name" value="TRANSCRIPTIONAL REGULATOR, MARR FAMILY"/>
    <property type="match status" value="1"/>
</dbReference>
<keyword evidence="2 6" id="KW-0238">DNA-binding</keyword>
<dbReference type="InterPro" id="IPR036388">
    <property type="entry name" value="WH-like_DNA-bd_sf"/>
</dbReference>
<proteinExistence type="predicted"/>
<dbReference type="InterPro" id="IPR011991">
    <property type="entry name" value="ArsR-like_HTH"/>
</dbReference>
<reference evidence="6 7" key="1">
    <citation type="submission" date="2020-08" db="EMBL/GenBank/DDBJ databases">
        <title>Genomic Encyclopedia of Type Strains, Phase IV (KMG-IV): sequencing the most valuable type-strain genomes for metagenomic binning, comparative biology and taxonomic classification.</title>
        <authorList>
            <person name="Goeker M."/>
        </authorList>
    </citation>
    <scope>NUCLEOTIDE SEQUENCE [LARGE SCALE GENOMIC DNA]</scope>
    <source>
        <strain evidence="6 7">DSM 44197</strain>
    </source>
</reference>
<evidence type="ECO:0000256" key="4">
    <source>
        <dbReference type="SAM" id="MobiDB-lite"/>
    </source>
</evidence>
<evidence type="ECO:0000256" key="3">
    <source>
        <dbReference type="ARBA" id="ARBA00023163"/>
    </source>
</evidence>
<dbReference type="InterPro" id="IPR002577">
    <property type="entry name" value="HTH_HxlR"/>
</dbReference>
<protein>
    <submittedName>
        <fullName evidence="6">DNA-binding HxlR family transcriptional regulator</fullName>
    </submittedName>
</protein>
<keyword evidence="3" id="KW-0804">Transcription</keyword>
<keyword evidence="7" id="KW-1185">Reference proteome</keyword>
<evidence type="ECO:0000313" key="6">
    <source>
        <dbReference type="EMBL" id="MBA8955147.1"/>
    </source>
</evidence>
<comment type="caution">
    <text evidence="6">The sequence shown here is derived from an EMBL/GenBank/DDBJ whole genome shotgun (WGS) entry which is preliminary data.</text>
</comment>
<dbReference type="InterPro" id="IPR036390">
    <property type="entry name" value="WH_DNA-bd_sf"/>
</dbReference>
<evidence type="ECO:0000313" key="7">
    <source>
        <dbReference type="Proteomes" id="UP000572680"/>
    </source>
</evidence>
<keyword evidence="1" id="KW-0805">Transcription regulation</keyword>
<dbReference type="RefSeq" id="WP_312898227.1">
    <property type="nucleotide sequence ID" value="NZ_BAAALP010000040.1"/>
</dbReference>
<feature type="domain" description="HTH hxlR-type" evidence="5">
    <location>
        <begin position="9"/>
        <end position="112"/>
    </location>
</feature>
<evidence type="ECO:0000259" key="5">
    <source>
        <dbReference type="PROSITE" id="PS51118"/>
    </source>
</evidence>
<dbReference type="Proteomes" id="UP000572680">
    <property type="component" value="Unassembled WGS sequence"/>
</dbReference>
<dbReference type="GO" id="GO:0003677">
    <property type="term" value="F:DNA binding"/>
    <property type="evidence" value="ECO:0007669"/>
    <property type="project" value="UniProtKB-KW"/>
</dbReference>
<name>A0A7W3LVR8_ACTNM</name>
<evidence type="ECO:0000256" key="1">
    <source>
        <dbReference type="ARBA" id="ARBA00023015"/>
    </source>
</evidence>
<dbReference type="AlphaFoldDB" id="A0A7W3LVR8"/>
<dbReference type="PROSITE" id="PS51118">
    <property type="entry name" value="HTH_HXLR"/>
    <property type="match status" value="2"/>
</dbReference>
<sequence length="320" mass="35003">MDEATPTPLPPGGRNAIAVTMGLMGDEWTLLILRHAHQGVRRYADWREHLAISDSVLSARLALLTDSGLLERTAYRQRPTRYEYRLTRRGREFWPVLVSIWAWEYRWVAGHHETLPWMRHRACGERMEPLLTCAECGQGVRPRDIAGRLGPSGGDGRSVPAATTRRRSGAAGAGGAGLFPETMALIGNRWSVVMLGAAFLGARRFGEFQQAMGAPPAMVADRLRAFTGLGVLAGRPSADRAAWNEYRLTGKGRAFFPVVMTAIDWGQRWFRAPDGPALVSTHRGCGRAFVPRLVCDVCSAPLQEGDVLVEPAPAAVPPAT</sequence>
<feature type="domain" description="HTH hxlR-type" evidence="5">
    <location>
        <begin position="176"/>
        <end position="274"/>
    </location>
</feature>
<evidence type="ECO:0000256" key="2">
    <source>
        <dbReference type="ARBA" id="ARBA00023125"/>
    </source>
</evidence>
<dbReference type="EMBL" id="JACJIA010000011">
    <property type="protein sequence ID" value="MBA8955147.1"/>
    <property type="molecule type" value="Genomic_DNA"/>
</dbReference>
<organism evidence="6 7">
    <name type="scientific">Actinomadura namibiensis</name>
    <dbReference type="NCBI Taxonomy" id="182080"/>
    <lineage>
        <taxon>Bacteria</taxon>
        <taxon>Bacillati</taxon>
        <taxon>Actinomycetota</taxon>
        <taxon>Actinomycetes</taxon>
        <taxon>Streptosporangiales</taxon>
        <taxon>Thermomonosporaceae</taxon>
        <taxon>Actinomadura</taxon>
    </lineage>
</organism>
<dbReference type="SUPFAM" id="SSF46785">
    <property type="entry name" value="Winged helix' DNA-binding domain"/>
    <property type="match status" value="2"/>
</dbReference>
<feature type="region of interest" description="Disordered" evidence="4">
    <location>
        <begin position="144"/>
        <end position="173"/>
    </location>
</feature>
<dbReference type="Pfam" id="PF01638">
    <property type="entry name" value="HxlR"/>
    <property type="match status" value="2"/>
</dbReference>
<gene>
    <name evidence="6" type="ORF">HNR61_006821</name>
</gene>
<dbReference type="Gene3D" id="1.10.10.10">
    <property type="entry name" value="Winged helix-like DNA-binding domain superfamily/Winged helix DNA-binding domain"/>
    <property type="match status" value="2"/>
</dbReference>
<dbReference type="PANTHER" id="PTHR33204:SF18">
    <property type="entry name" value="TRANSCRIPTIONAL REGULATORY PROTEIN"/>
    <property type="match status" value="1"/>
</dbReference>